<sequence length="84" mass="9220">MRLFSLPQIISSLLSSHFLFPKSFLLFSVHRRYSSADLLPSCSHPSLPQIVLAVAVKGDGHPTISGEKGQYTLIVACHALFMAH</sequence>
<protein>
    <submittedName>
        <fullName evidence="1">Uncharacterized protein</fullName>
    </submittedName>
</protein>
<dbReference type="EMBL" id="CAADRP010002274">
    <property type="protein sequence ID" value="VFU65066.1"/>
    <property type="molecule type" value="Genomic_DNA"/>
</dbReference>
<dbReference type="AlphaFoldDB" id="A0A6N2NG30"/>
<reference evidence="1" key="1">
    <citation type="submission" date="2019-03" db="EMBL/GenBank/DDBJ databases">
        <authorList>
            <person name="Mank J."/>
            <person name="Almeida P."/>
        </authorList>
    </citation>
    <scope>NUCLEOTIDE SEQUENCE</scope>
    <source>
        <strain evidence="1">78183</strain>
    </source>
</reference>
<proteinExistence type="predicted"/>
<evidence type="ECO:0000313" key="1">
    <source>
        <dbReference type="EMBL" id="VFU65066.1"/>
    </source>
</evidence>
<name>A0A6N2NG30_SALVM</name>
<accession>A0A6N2NG30</accession>
<organism evidence="1">
    <name type="scientific">Salix viminalis</name>
    <name type="common">Common osier</name>
    <name type="synonym">Basket willow</name>
    <dbReference type="NCBI Taxonomy" id="40686"/>
    <lineage>
        <taxon>Eukaryota</taxon>
        <taxon>Viridiplantae</taxon>
        <taxon>Streptophyta</taxon>
        <taxon>Embryophyta</taxon>
        <taxon>Tracheophyta</taxon>
        <taxon>Spermatophyta</taxon>
        <taxon>Magnoliopsida</taxon>
        <taxon>eudicotyledons</taxon>
        <taxon>Gunneridae</taxon>
        <taxon>Pentapetalae</taxon>
        <taxon>rosids</taxon>
        <taxon>fabids</taxon>
        <taxon>Malpighiales</taxon>
        <taxon>Salicaceae</taxon>
        <taxon>Saliceae</taxon>
        <taxon>Salix</taxon>
    </lineage>
</organism>
<gene>
    <name evidence="1" type="ORF">SVIM_LOCUS499304</name>
</gene>